<dbReference type="RefSeq" id="WP_379730694.1">
    <property type="nucleotide sequence ID" value="NZ_JBHSWZ010000016.1"/>
</dbReference>
<dbReference type="InterPro" id="IPR014729">
    <property type="entry name" value="Rossmann-like_a/b/a_fold"/>
</dbReference>
<organism evidence="10 11">
    <name type="scientific">Halolamina salina</name>
    <dbReference type="NCBI Taxonomy" id="1220023"/>
    <lineage>
        <taxon>Archaea</taxon>
        <taxon>Methanobacteriati</taxon>
        <taxon>Methanobacteriota</taxon>
        <taxon>Stenosarchaea group</taxon>
        <taxon>Halobacteria</taxon>
        <taxon>Halobacteriales</taxon>
        <taxon>Haloferacaceae</taxon>
    </lineage>
</organism>
<feature type="compositionally biased region" description="Polar residues" evidence="8">
    <location>
        <begin position="168"/>
        <end position="183"/>
    </location>
</feature>
<evidence type="ECO:0000256" key="7">
    <source>
        <dbReference type="HAMAP-Rule" id="MF_00647"/>
    </source>
</evidence>
<keyword evidence="3 7" id="KW-0548">Nucleotidyltransferase</keyword>
<keyword evidence="11" id="KW-1185">Reference proteome</keyword>
<proteinExistence type="inferred from homology"/>
<dbReference type="GO" id="GO:0005524">
    <property type="term" value="F:ATP binding"/>
    <property type="evidence" value="ECO:0007669"/>
    <property type="project" value="UniProtKB-KW"/>
</dbReference>
<keyword evidence="2 7" id="KW-0808">Transferase</keyword>
<reference evidence="10 11" key="1">
    <citation type="journal article" date="2019" name="Int. J. Syst. Evol. Microbiol.">
        <title>The Global Catalogue of Microorganisms (GCM) 10K type strain sequencing project: providing services to taxonomists for standard genome sequencing and annotation.</title>
        <authorList>
            <consortium name="The Broad Institute Genomics Platform"/>
            <consortium name="The Broad Institute Genome Sequencing Center for Infectious Disease"/>
            <person name="Wu L."/>
            <person name="Ma J."/>
        </authorList>
    </citation>
    <scope>NUCLEOTIDE SEQUENCE [LARGE SCALE GENOMIC DNA]</scope>
    <source>
        <strain evidence="10 11">CGMCC 1.12285</strain>
    </source>
</reference>
<evidence type="ECO:0000256" key="4">
    <source>
        <dbReference type="ARBA" id="ARBA00022741"/>
    </source>
</evidence>
<evidence type="ECO:0000256" key="6">
    <source>
        <dbReference type="ARBA" id="ARBA00022993"/>
    </source>
</evidence>
<dbReference type="NCBIfam" id="TIGR00125">
    <property type="entry name" value="cyt_tran_rel"/>
    <property type="match status" value="1"/>
</dbReference>
<evidence type="ECO:0000313" key="11">
    <source>
        <dbReference type="Proteomes" id="UP001597111"/>
    </source>
</evidence>
<comment type="catalytic activity">
    <reaction evidence="7">
        <text>(R)-4'-phosphopantetheine + ATP + H(+) = 3'-dephospho-CoA + diphosphate</text>
        <dbReference type="Rhea" id="RHEA:19801"/>
        <dbReference type="ChEBI" id="CHEBI:15378"/>
        <dbReference type="ChEBI" id="CHEBI:30616"/>
        <dbReference type="ChEBI" id="CHEBI:33019"/>
        <dbReference type="ChEBI" id="CHEBI:57328"/>
        <dbReference type="ChEBI" id="CHEBI:61723"/>
        <dbReference type="EC" id="2.7.7.3"/>
    </reaction>
</comment>
<dbReference type="AlphaFoldDB" id="A0ABD6B7N3"/>
<dbReference type="EC" id="2.7.7.3" evidence="7"/>
<comment type="similarity">
    <text evidence="7">Belongs to the eukaryotic CoaD family.</text>
</comment>
<keyword evidence="4 7" id="KW-0547">Nucleotide-binding</keyword>
<evidence type="ECO:0000259" key="9">
    <source>
        <dbReference type="Pfam" id="PF01467"/>
    </source>
</evidence>
<accession>A0ABD6B7N3</accession>
<feature type="region of interest" description="Disordered" evidence="8">
    <location>
        <begin position="141"/>
        <end position="183"/>
    </location>
</feature>
<evidence type="ECO:0000256" key="2">
    <source>
        <dbReference type="ARBA" id="ARBA00022679"/>
    </source>
</evidence>
<comment type="subcellular location">
    <subcellularLocation>
        <location evidence="7">Cytoplasm</location>
    </subcellularLocation>
</comment>
<keyword evidence="1 7" id="KW-0963">Cytoplasm</keyword>
<dbReference type="InterPro" id="IPR023540">
    <property type="entry name" value="PPAT_arch"/>
</dbReference>
<dbReference type="GO" id="GO:0005737">
    <property type="term" value="C:cytoplasm"/>
    <property type="evidence" value="ECO:0007669"/>
    <property type="project" value="UniProtKB-SubCell"/>
</dbReference>
<dbReference type="Gene3D" id="3.40.50.620">
    <property type="entry name" value="HUPs"/>
    <property type="match status" value="1"/>
</dbReference>
<dbReference type="HAMAP" id="MF_00647">
    <property type="entry name" value="PPAT_arch"/>
    <property type="match status" value="1"/>
</dbReference>
<keyword evidence="5 7" id="KW-0067">ATP-binding</keyword>
<dbReference type="SUPFAM" id="SSF52374">
    <property type="entry name" value="Nucleotidylyl transferase"/>
    <property type="match status" value="1"/>
</dbReference>
<evidence type="ECO:0000256" key="8">
    <source>
        <dbReference type="SAM" id="MobiDB-lite"/>
    </source>
</evidence>
<dbReference type="InterPro" id="IPR004821">
    <property type="entry name" value="Cyt_trans-like"/>
</dbReference>
<gene>
    <name evidence="7" type="primary">coaD</name>
    <name evidence="10" type="ORF">ACFR9S_10130</name>
</gene>
<dbReference type="Pfam" id="PF01467">
    <property type="entry name" value="CTP_transf_like"/>
    <property type="match status" value="1"/>
</dbReference>
<name>A0ABD6B7N3_9EURY</name>
<evidence type="ECO:0000256" key="5">
    <source>
        <dbReference type="ARBA" id="ARBA00022840"/>
    </source>
</evidence>
<dbReference type="NCBIfam" id="NF001985">
    <property type="entry name" value="PRK00777.1"/>
    <property type="match status" value="1"/>
</dbReference>
<keyword evidence="6 7" id="KW-0173">Coenzyme A biosynthesis</keyword>
<comment type="caution">
    <text evidence="10">The sequence shown here is derived from an EMBL/GenBank/DDBJ whole genome shotgun (WGS) entry which is preliminary data.</text>
</comment>
<feature type="domain" description="Cytidyltransferase-like" evidence="9">
    <location>
        <begin position="5"/>
        <end position="141"/>
    </location>
</feature>
<evidence type="ECO:0000313" key="10">
    <source>
        <dbReference type="EMBL" id="MFD1526650.1"/>
    </source>
</evidence>
<feature type="compositionally biased region" description="Basic and acidic residues" evidence="8">
    <location>
        <begin position="144"/>
        <end position="161"/>
    </location>
</feature>
<evidence type="ECO:0000256" key="3">
    <source>
        <dbReference type="ARBA" id="ARBA00022695"/>
    </source>
</evidence>
<dbReference type="Proteomes" id="UP001597111">
    <property type="component" value="Unassembled WGS sequence"/>
</dbReference>
<dbReference type="GO" id="GO:0004595">
    <property type="term" value="F:pantetheine-phosphate adenylyltransferase activity"/>
    <property type="evidence" value="ECO:0007669"/>
    <property type="project" value="UniProtKB-UniRule"/>
</dbReference>
<dbReference type="EMBL" id="JBHUDH010000114">
    <property type="protein sequence ID" value="MFD1526650.1"/>
    <property type="molecule type" value="Genomic_DNA"/>
</dbReference>
<comment type="pathway">
    <text evidence="7">Cofactor biosynthesis; coenzyme A biosynthesis.</text>
</comment>
<comment type="function">
    <text evidence="7">Reversibly transfers an adenylyl group from ATP to 4'-phosphopantetheine, yielding dephospho-CoA (dPCoA) and pyrophosphate.</text>
</comment>
<evidence type="ECO:0000256" key="1">
    <source>
        <dbReference type="ARBA" id="ARBA00022490"/>
    </source>
</evidence>
<sequence length="183" mass="20463">MQVAIGGTFDPVHDGHRKLFRRAFELGDLTVGLTSDALAPETRHVDRYVRPWSERKEDLEEELEPLAEEYDREFEIRELEEPTGIATEPQFDVLIVSPETREGGERINEIRGERGHEPLDIEVVDHVTAEDGDRISSTRIVSGEIDRHGNLTPEREGRGKFPPEGVESASTCDAESASTGDAE</sequence>
<protein>
    <recommendedName>
        <fullName evidence="7">Phosphopantetheine adenylyltransferase</fullName>
        <ecNumber evidence="7">2.7.7.3</ecNumber>
    </recommendedName>
    <alternativeName>
        <fullName evidence="7">Dephospho-CoA pyrophosphorylase</fullName>
    </alternativeName>
    <alternativeName>
        <fullName evidence="7">Pantetheine-phosphate adenylyltransferase</fullName>
        <shortName evidence="7">PPAT</shortName>
    </alternativeName>
</protein>
<dbReference type="GO" id="GO:0015937">
    <property type="term" value="P:coenzyme A biosynthetic process"/>
    <property type="evidence" value="ECO:0007669"/>
    <property type="project" value="UniProtKB-UniRule"/>
</dbReference>